<dbReference type="EMBL" id="UXAW01000048">
    <property type="protein sequence ID" value="VDC23386.1"/>
    <property type="molecule type" value="Genomic_DNA"/>
</dbReference>
<name>A0A3P5WYI8_9RHOB</name>
<feature type="region of interest" description="Disordered" evidence="2">
    <location>
        <begin position="469"/>
        <end position="498"/>
    </location>
</feature>
<accession>A0A3P5WYI8</accession>
<evidence type="ECO:0000256" key="1">
    <source>
        <dbReference type="ARBA" id="ARBA00023002"/>
    </source>
</evidence>
<reference evidence="4 5" key="1">
    <citation type="submission" date="2018-11" db="EMBL/GenBank/DDBJ databases">
        <authorList>
            <person name="Criscuolo A."/>
        </authorList>
    </citation>
    <scope>NUCLEOTIDE SEQUENCE [LARGE SCALE GENOMIC DNA]</scope>
    <source>
        <strain evidence="4">ACIP111625</strain>
    </source>
</reference>
<dbReference type="PANTHER" id="PTHR11699">
    <property type="entry name" value="ALDEHYDE DEHYDROGENASE-RELATED"/>
    <property type="match status" value="1"/>
</dbReference>
<keyword evidence="5" id="KW-1185">Reference proteome</keyword>
<dbReference type="AlphaFoldDB" id="A0A3P5WYI8"/>
<organism evidence="4 5">
    <name type="scientific">Pseudogemmobacter humi</name>
    <dbReference type="NCBI Taxonomy" id="2483812"/>
    <lineage>
        <taxon>Bacteria</taxon>
        <taxon>Pseudomonadati</taxon>
        <taxon>Pseudomonadota</taxon>
        <taxon>Alphaproteobacteria</taxon>
        <taxon>Rhodobacterales</taxon>
        <taxon>Paracoccaceae</taxon>
        <taxon>Pseudogemmobacter</taxon>
    </lineage>
</organism>
<dbReference type="Gene3D" id="3.40.605.10">
    <property type="entry name" value="Aldehyde Dehydrogenase, Chain A, domain 1"/>
    <property type="match status" value="1"/>
</dbReference>
<sequence length="520" mass="55228">MPIQLHDDSPRLAIPDRAESIARMKIDRATWAVRAFSRYDRAAVMKIARAVAEAAHQAAQTYAEWAVRETGMGVVEHKKLKNELSAHPLVDFYEGMDLVNPRVDPARKMVEIPKPAGVVLALTPATNPVSTLYYKTLLAVLSRSAVIFSPHPMAKACCNDAAVRLEAAAVAAGAPAGLIQCIEEPSVPLVQALMASPKVQVILATGGSPMVRAAYASGNPAIGVGPGNAPVYVDPDTDQNAAAKRIVDSKSFDNSVLCTNESVLISLDQDRSRLERALRANGAHICNEAEVAKLRSWLFPEGHLNTAAVGKSAVWIAAQAGFRVVPSTRILIAPVEVVGLDEPLSKEKLAPVLAWATVGTFERATGMAQMILRMSGAGHSAAFHGEDPQKAMDFASALPVYRVVVNAPCSQGAAGFATHLAPSFMIGTGYAGRSSVGENIGPQHLVHWTRLAWNSDAAVPMGDFTDVRAPFDGPSAPPPAAPRPVTLAPAPAPANDAGMDRDMLRQLILQELRELTRGQS</sequence>
<evidence type="ECO:0000313" key="5">
    <source>
        <dbReference type="Proteomes" id="UP000277498"/>
    </source>
</evidence>
<dbReference type="InterPro" id="IPR015590">
    <property type="entry name" value="Aldehyde_DH_dom"/>
</dbReference>
<dbReference type="RefSeq" id="WP_199286367.1">
    <property type="nucleotide sequence ID" value="NZ_UXAW01000048.1"/>
</dbReference>
<feature type="domain" description="Aldehyde dehydrogenase" evidence="3">
    <location>
        <begin position="19"/>
        <end position="265"/>
    </location>
</feature>
<dbReference type="Gene3D" id="3.40.309.10">
    <property type="entry name" value="Aldehyde Dehydrogenase, Chain A, domain 2"/>
    <property type="match status" value="1"/>
</dbReference>
<dbReference type="Pfam" id="PF00171">
    <property type="entry name" value="Aldedh"/>
    <property type="match status" value="1"/>
</dbReference>
<gene>
    <name evidence="4" type="primary">adhE</name>
    <name evidence="4" type="ORF">XINFAN_01022</name>
</gene>
<proteinExistence type="predicted"/>
<dbReference type="Proteomes" id="UP000277498">
    <property type="component" value="Unassembled WGS sequence"/>
</dbReference>
<protein>
    <submittedName>
        <fullName evidence="4">Aldehyde-alcohol dehydrogenase</fullName>
    </submittedName>
</protein>
<dbReference type="InterPro" id="IPR016162">
    <property type="entry name" value="Ald_DH_N"/>
</dbReference>
<evidence type="ECO:0000259" key="3">
    <source>
        <dbReference type="Pfam" id="PF00171"/>
    </source>
</evidence>
<keyword evidence="1" id="KW-0560">Oxidoreductase</keyword>
<dbReference type="GO" id="GO:0016620">
    <property type="term" value="F:oxidoreductase activity, acting on the aldehyde or oxo group of donors, NAD or NADP as acceptor"/>
    <property type="evidence" value="ECO:0007669"/>
    <property type="project" value="InterPro"/>
</dbReference>
<evidence type="ECO:0000313" key="4">
    <source>
        <dbReference type="EMBL" id="VDC23386.1"/>
    </source>
</evidence>
<dbReference type="InterPro" id="IPR016163">
    <property type="entry name" value="Ald_DH_C"/>
</dbReference>
<dbReference type="InterPro" id="IPR016161">
    <property type="entry name" value="Ald_DH/histidinol_DH"/>
</dbReference>
<dbReference type="SUPFAM" id="SSF53720">
    <property type="entry name" value="ALDH-like"/>
    <property type="match status" value="1"/>
</dbReference>
<evidence type="ECO:0000256" key="2">
    <source>
        <dbReference type="SAM" id="MobiDB-lite"/>
    </source>
</evidence>